<evidence type="ECO:0000313" key="2">
    <source>
        <dbReference type="EMBL" id="JAE15973.1"/>
    </source>
</evidence>
<organism evidence="2">
    <name type="scientific">Arundo donax</name>
    <name type="common">Giant reed</name>
    <name type="synonym">Donax arundinaceus</name>
    <dbReference type="NCBI Taxonomy" id="35708"/>
    <lineage>
        <taxon>Eukaryota</taxon>
        <taxon>Viridiplantae</taxon>
        <taxon>Streptophyta</taxon>
        <taxon>Embryophyta</taxon>
        <taxon>Tracheophyta</taxon>
        <taxon>Spermatophyta</taxon>
        <taxon>Magnoliopsida</taxon>
        <taxon>Liliopsida</taxon>
        <taxon>Poales</taxon>
        <taxon>Poaceae</taxon>
        <taxon>PACMAD clade</taxon>
        <taxon>Arundinoideae</taxon>
        <taxon>Arundineae</taxon>
        <taxon>Arundo</taxon>
    </lineage>
</organism>
<proteinExistence type="predicted"/>
<feature type="compositionally biased region" description="Gly residues" evidence="1">
    <location>
        <begin position="76"/>
        <end position="90"/>
    </location>
</feature>
<feature type="region of interest" description="Disordered" evidence="1">
    <location>
        <begin position="45"/>
        <end position="96"/>
    </location>
</feature>
<accession>A0A0A9G5P1</accession>
<dbReference type="AlphaFoldDB" id="A0A0A9G5P1"/>
<reference evidence="2" key="1">
    <citation type="submission" date="2014-09" db="EMBL/GenBank/DDBJ databases">
        <authorList>
            <person name="Magalhaes I.L.F."/>
            <person name="Oliveira U."/>
            <person name="Santos F.R."/>
            <person name="Vidigal T.H.D.A."/>
            <person name="Brescovit A.D."/>
            <person name="Santos A.J."/>
        </authorList>
    </citation>
    <scope>NUCLEOTIDE SEQUENCE</scope>
    <source>
        <tissue evidence="2">Shoot tissue taken approximately 20 cm above the soil surface</tissue>
    </source>
</reference>
<sequence length="96" mass="9869">MMTSPNLCYIHAFHYPPCPASDGGIHSQKPEKVPFAADDSSFLLQRNPKGSRAGRIAGWGGGTEGASAPVARGRVTRGGGAKGVGRGRGGSRPPEP</sequence>
<name>A0A0A9G5P1_ARUDO</name>
<dbReference type="EMBL" id="GBRH01181923">
    <property type="protein sequence ID" value="JAE15973.1"/>
    <property type="molecule type" value="Transcribed_RNA"/>
</dbReference>
<evidence type="ECO:0000256" key="1">
    <source>
        <dbReference type="SAM" id="MobiDB-lite"/>
    </source>
</evidence>
<reference evidence="2" key="2">
    <citation type="journal article" date="2015" name="Data Brief">
        <title>Shoot transcriptome of the giant reed, Arundo donax.</title>
        <authorList>
            <person name="Barrero R.A."/>
            <person name="Guerrero F.D."/>
            <person name="Moolhuijzen P."/>
            <person name="Goolsby J.A."/>
            <person name="Tidwell J."/>
            <person name="Bellgard S.E."/>
            <person name="Bellgard M.I."/>
        </authorList>
    </citation>
    <scope>NUCLEOTIDE SEQUENCE</scope>
    <source>
        <tissue evidence="2">Shoot tissue taken approximately 20 cm above the soil surface</tissue>
    </source>
</reference>
<protein>
    <submittedName>
        <fullName evidence="2">Uncharacterized protein</fullName>
    </submittedName>
</protein>